<dbReference type="PANTHER" id="PTHR12377">
    <property type="entry name" value="CYTOSOLIC IRON-SULFUR ASSEMBLY COMPONENT 2B-RELATED"/>
    <property type="match status" value="1"/>
</dbReference>
<dbReference type="InterPro" id="IPR034904">
    <property type="entry name" value="FSCA_dom_sf"/>
</dbReference>
<evidence type="ECO:0000259" key="4">
    <source>
        <dbReference type="Pfam" id="PF01883"/>
    </source>
</evidence>
<dbReference type="PANTHER" id="PTHR12377:SF0">
    <property type="entry name" value="CYTOSOLIC IRON-SULFUR ASSEMBLY COMPONENT 2B"/>
    <property type="match status" value="1"/>
</dbReference>
<evidence type="ECO:0000256" key="3">
    <source>
        <dbReference type="SAM" id="MobiDB-lite"/>
    </source>
</evidence>
<proteinExistence type="inferred from homology"/>
<dbReference type="Gene3D" id="3.30.300.130">
    <property type="entry name" value="Fe-S cluster assembly (FSCA)"/>
    <property type="match status" value="1"/>
</dbReference>
<dbReference type="Proteomes" id="UP001296104">
    <property type="component" value="Unassembled WGS sequence"/>
</dbReference>
<dbReference type="SUPFAM" id="SSF117916">
    <property type="entry name" value="Fe-S cluster assembly (FSCA) domain-like"/>
    <property type="match status" value="1"/>
</dbReference>
<dbReference type="InterPro" id="IPR002744">
    <property type="entry name" value="MIP18-like"/>
</dbReference>
<evidence type="ECO:0000313" key="6">
    <source>
        <dbReference type="Proteomes" id="UP001296104"/>
    </source>
</evidence>
<evidence type="ECO:0000256" key="1">
    <source>
        <dbReference type="ARBA" id="ARBA00010381"/>
    </source>
</evidence>
<feature type="region of interest" description="Disordered" evidence="3">
    <location>
        <begin position="54"/>
        <end position="83"/>
    </location>
</feature>
<dbReference type="Gene3D" id="6.10.250.1280">
    <property type="match status" value="1"/>
</dbReference>
<evidence type="ECO:0000313" key="5">
    <source>
        <dbReference type="EMBL" id="CAK4030784.1"/>
    </source>
</evidence>
<reference evidence="5" key="1">
    <citation type="submission" date="2023-11" db="EMBL/GenBank/DDBJ databases">
        <authorList>
            <person name="Alioto T."/>
            <person name="Alioto T."/>
            <person name="Gomez Garrido J."/>
        </authorList>
    </citation>
    <scope>NUCLEOTIDE SEQUENCE</scope>
</reference>
<keyword evidence="2" id="KW-0159">Chromosome partition</keyword>
<dbReference type="EMBL" id="CAVMBE010000040">
    <property type="protein sequence ID" value="CAK4030784.1"/>
    <property type="molecule type" value="Genomic_DNA"/>
</dbReference>
<gene>
    <name evidence="5" type="ORF">LECACI_7A005942</name>
</gene>
<accession>A0AAI8Z1L5</accession>
<comment type="caution">
    <text evidence="5">The sequence shown here is derived from an EMBL/GenBank/DDBJ whole genome shotgun (WGS) entry which is preliminary data.</text>
</comment>
<protein>
    <submittedName>
        <fullName evidence="5">MIP18 family</fullName>
    </submittedName>
</protein>
<name>A0AAI8Z1L5_9PEZI</name>
<feature type="region of interest" description="Disordered" evidence="3">
    <location>
        <begin position="1"/>
        <end position="37"/>
    </location>
</feature>
<dbReference type="AlphaFoldDB" id="A0AAI8Z1L5"/>
<evidence type="ECO:0000256" key="2">
    <source>
        <dbReference type="ARBA" id="ARBA00022829"/>
    </source>
</evidence>
<dbReference type="InterPro" id="IPR039796">
    <property type="entry name" value="MIP18"/>
</dbReference>
<feature type="compositionally biased region" description="Low complexity" evidence="3">
    <location>
        <begin position="56"/>
        <end position="65"/>
    </location>
</feature>
<dbReference type="Pfam" id="PF01883">
    <property type="entry name" value="FeS_assembly_P"/>
    <property type="match status" value="1"/>
</dbReference>
<sequence>MEAGKDNANPTILNPDDLPRRRQRTAPEQNATATKHGIFDALVAPAYPSLTHPAASSPDLSVDDLSSSEDDNHVFSDSDDEVREEIDEQEVYDLISSIMDPEHPLTLGSLGVVNLEDITIIAPSSPRSRISSVQVLITPTTSACSLTTVIGLGVKVRLVNALPPRFRVDVRIKEGTSSTADEANKQLGDKERVAAAMENRNLINMVNHMLSSCE</sequence>
<feature type="domain" description="MIP18 family-like" evidence="4">
    <location>
        <begin position="88"/>
        <end position="170"/>
    </location>
</feature>
<dbReference type="GO" id="GO:0051604">
    <property type="term" value="P:protein maturation"/>
    <property type="evidence" value="ECO:0007669"/>
    <property type="project" value="InterPro"/>
</dbReference>
<keyword evidence="6" id="KW-1185">Reference proteome</keyword>
<dbReference type="GO" id="GO:0007059">
    <property type="term" value="P:chromosome segregation"/>
    <property type="evidence" value="ECO:0007669"/>
    <property type="project" value="UniProtKB-KW"/>
</dbReference>
<organism evidence="5 6">
    <name type="scientific">Lecanosticta acicola</name>
    <dbReference type="NCBI Taxonomy" id="111012"/>
    <lineage>
        <taxon>Eukaryota</taxon>
        <taxon>Fungi</taxon>
        <taxon>Dikarya</taxon>
        <taxon>Ascomycota</taxon>
        <taxon>Pezizomycotina</taxon>
        <taxon>Dothideomycetes</taxon>
        <taxon>Dothideomycetidae</taxon>
        <taxon>Mycosphaerellales</taxon>
        <taxon>Mycosphaerellaceae</taxon>
        <taxon>Lecanosticta</taxon>
    </lineage>
</organism>
<comment type="similarity">
    <text evidence="1">Belongs to the MIP18 family.</text>
</comment>